<dbReference type="SMART" id="SM00387">
    <property type="entry name" value="HATPase_c"/>
    <property type="match status" value="1"/>
</dbReference>
<dbReference type="InterPro" id="IPR036097">
    <property type="entry name" value="HisK_dim/P_sf"/>
</dbReference>
<organism evidence="17 18">
    <name type="scientific">Thermoactinomyces daqus</name>
    <dbReference type="NCBI Taxonomy" id="1329516"/>
    <lineage>
        <taxon>Bacteria</taxon>
        <taxon>Bacillati</taxon>
        <taxon>Bacillota</taxon>
        <taxon>Bacilli</taxon>
        <taxon>Bacillales</taxon>
        <taxon>Thermoactinomycetaceae</taxon>
        <taxon>Thermoactinomyces</taxon>
    </lineage>
</organism>
<dbReference type="OrthoDB" id="9786919at2"/>
<feature type="domain" description="Histidine kinase" evidence="15">
    <location>
        <begin position="233"/>
        <end position="446"/>
    </location>
</feature>
<feature type="domain" description="HAMP" evidence="16">
    <location>
        <begin position="172"/>
        <end position="225"/>
    </location>
</feature>
<evidence type="ECO:0000313" key="17">
    <source>
        <dbReference type="EMBL" id="MBA4543408.1"/>
    </source>
</evidence>
<dbReference type="InterPro" id="IPR003661">
    <property type="entry name" value="HisK_dim/P_dom"/>
</dbReference>
<dbReference type="InterPro" id="IPR050428">
    <property type="entry name" value="TCS_sensor_his_kinase"/>
</dbReference>
<evidence type="ECO:0000256" key="8">
    <source>
        <dbReference type="ARBA" id="ARBA00022741"/>
    </source>
</evidence>
<dbReference type="SMART" id="SM00388">
    <property type="entry name" value="HisKA"/>
    <property type="match status" value="1"/>
</dbReference>
<dbReference type="Gene3D" id="3.30.565.10">
    <property type="entry name" value="Histidine kinase-like ATPase, C-terminal domain"/>
    <property type="match status" value="1"/>
</dbReference>
<dbReference type="InterPro" id="IPR004358">
    <property type="entry name" value="Sig_transdc_His_kin-like_C"/>
</dbReference>
<evidence type="ECO:0000313" key="18">
    <source>
        <dbReference type="Proteomes" id="UP000530514"/>
    </source>
</evidence>
<comment type="catalytic activity">
    <reaction evidence="1">
        <text>ATP + protein L-histidine = ADP + protein N-phospho-L-histidine.</text>
        <dbReference type="EC" id="2.7.13.3"/>
    </reaction>
</comment>
<dbReference type="InterPro" id="IPR003660">
    <property type="entry name" value="HAMP_dom"/>
</dbReference>
<dbReference type="GO" id="GO:0005886">
    <property type="term" value="C:plasma membrane"/>
    <property type="evidence" value="ECO:0007669"/>
    <property type="project" value="UniProtKB-SubCell"/>
</dbReference>
<dbReference type="Gene3D" id="6.10.340.10">
    <property type="match status" value="1"/>
</dbReference>
<evidence type="ECO:0000256" key="6">
    <source>
        <dbReference type="ARBA" id="ARBA00022679"/>
    </source>
</evidence>
<keyword evidence="13 14" id="KW-0472">Membrane</keyword>
<keyword evidence="12" id="KW-0902">Two-component regulatory system</keyword>
<keyword evidence="7 14" id="KW-0812">Transmembrane</keyword>
<dbReference type="PANTHER" id="PTHR45436">
    <property type="entry name" value="SENSOR HISTIDINE KINASE YKOH"/>
    <property type="match status" value="1"/>
</dbReference>
<evidence type="ECO:0000256" key="5">
    <source>
        <dbReference type="ARBA" id="ARBA00022553"/>
    </source>
</evidence>
<dbReference type="AlphaFoldDB" id="A0A7W1XB28"/>
<evidence type="ECO:0000256" key="4">
    <source>
        <dbReference type="ARBA" id="ARBA00022475"/>
    </source>
</evidence>
<dbReference type="PRINTS" id="PR00344">
    <property type="entry name" value="BCTRLSENSOR"/>
</dbReference>
<keyword evidence="6" id="KW-0808">Transferase</keyword>
<dbReference type="GO" id="GO:0000155">
    <property type="term" value="F:phosphorelay sensor kinase activity"/>
    <property type="evidence" value="ECO:0007669"/>
    <property type="project" value="InterPro"/>
</dbReference>
<dbReference type="InterPro" id="IPR005467">
    <property type="entry name" value="His_kinase_dom"/>
</dbReference>
<comment type="caution">
    <text evidence="17">The sequence shown here is derived from an EMBL/GenBank/DDBJ whole genome shotgun (WGS) entry which is preliminary data.</text>
</comment>
<evidence type="ECO:0000256" key="1">
    <source>
        <dbReference type="ARBA" id="ARBA00000085"/>
    </source>
</evidence>
<dbReference type="SUPFAM" id="SSF55874">
    <property type="entry name" value="ATPase domain of HSP90 chaperone/DNA topoisomerase II/histidine kinase"/>
    <property type="match status" value="1"/>
</dbReference>
<dbReference type="SMART" id="SM00304">
    <property type="entry name" value="HAMP"/>
    <property type="match status" value="1"/>
</dbReference>
<protein>
    <recommendedName>
        <fullName evidence="3">histidine kinase</fullName>
        <ecNumber evidence="3">2.7.13.3</ecNumber>
    </recommendedName>
</protein>
<evidence type="ECO:0000259" key="15">
    <source>
        <dbReference type="PROSITE" id="PS50109"/>
    </source>
</evidence>
<keyword evidence="5" id="KW-0597">Phosphoprotein</keyword>
<dbReference type="FunFam" id="3.30.565.10:FF:000006">
    <property type="entry name" value="Sensor histidine kinase WalK"/>
    <property type="match status" value="1"/>
</dbReference>
<dbReference type="EMBL" id="JACEIP010000015">
    <property type="protein sequence ID" value="MBA4543408.1"/>
    <property type="molecule type" value="Genomic_DNA"/>
</dbReference>
<dbReference type="Pfam" id="PF00512">
    <property type="entry name" value="HisKA"/>
    <property type="match status" value="1"/>
</dbReference>
<dbReference type="PROSITE" id="PS50109">
    <property type="entry name" value="HIS_KIN"/>
    <property type="match status" value="1"/>
</dbReference>
<reference evidence="17 18" key="1">
    <citation type="submission" date="2020-07" db="EMBL/GenBank/DDBJ databases">
        <authorList>
            <person name="Feng H."/>
        </authorList>
    </citation>
    <scope>NUCLEOTIDE SEQUENCE [LARGE SCALE GENOMIC DNA]</scope>
    <source>
        <strain evidence="18">s-11</strain>
    </source>
</reference>
<evidence type="ECO:0000256" key="13">
    <source>
        <dbReference type="ARBA" id="ARBA00023136"/>
    </source>
</evidence>
<evidence type="ECO:0000256" key="11">
    <source>
        <dbReference type="ARBA" id="ARBA00022989"/>
    </source>
</evidence>
<keyword evidence="8" id="KW-0547">Nucleotide-binding</keyword>
<keyword evidence="11 14" id="KW-1133">Transmembrane helix</keyword>
<evidence type="ECO:0000256" key="10">
    <source>
        <dbReference type="ARBA" id="ARBA00022840"/>
    </source>
</evidence>
<dbReference type="FunFam" id="1.10.287.130:FF:000001">
    <property type="entry name" value="Two-component sensor histidine kinase"/>
    <property type="match status" value="1"/>
</dbReference>
<evidence type="ECO:0000256" key="14">
    <source>
        <dbReference type="SAM" id="Phobius"/>
    </source>
</evidence>
<feature type="transmembrane region" description="Helical" evidence="14">
    <location>
        <begin position="144"/>
        <end position="170"/>
    </location>
</feature>
<dbReference type="PROSITE" id="PS50885">
    <property type="entry name" value="HAMP"/>
    <property type="match status" value="1"/>
</dbReference>
<dbReference type="CDD" id="cd06225">
    <property type="entry name" value="HAMP"/>
    <property type="match status" value="1"/>
</dbReference>
<dbReference type="CDD" id="cd00082">
    <property type="entry name" value="HisKA"/>
    <property type="match status" value="1"/>
</dbReference>
<keyword evidence="4" id="KW-1003">Cell membrane</keyword>
<evidence type="ECO:0000256" key="2">
    <source>
        <dbReference type="ARBA" id="ARBA00004651"/>
    </source>
</evidence>
<dbReference type="Pfam" id="PF02518">
    <property type="entry name" value="HATPase_c"/>
    <property type="match status" value="1"/>
</dbReference>
<dbReference type="CDD" id="cd00075">
    <property type="entry name" value="HATPase"/>
    <property type="match status" value="1"/>
</dbReference>
<evidence type="ECO:0000256" key="3">
    <source>
        <dbReference type="ARBA" id="ARBA00012438"/>
    </source>
</evidence>
<dbReference type="InterPro" id="IPR003594">
    <property type="entry name" value="HATPase_dom"/>
</dbReference>
<sequence>MPIRWRLVVLSTIGLIGILILFHIFVYVLLKNWLIGTEESVLRDKLISIQKVYDQEAFSSLPYSAWLPSMIEEGQAVRLIRNKRVIASVNKGISETVFLPMSYPNKKEKIEKYTDREVLVLTMPLNRGKGRMELYSDYSSSGKYISSMITALVIASSVLLVFVVIGGYVMSTIAFRPVKMITKAVQEFDPARPTHRLKVPNTGDEIALLSRVFNLLLDRIYDLIKKQNRFVSDVSHELRTPIAVVRGYLNLLRRWGMKKPDVAEEALSTMDEELTRIEKMTERLLKLARLEMEEPVQEPETFNITSVIAERVKRWQQVHRELEIVYDARDEELECRSYQADLEELLDILLDNAGKYTEEGGRITVKLRGTPKRIRIVVRDTGQGISAADLPFIFDRFYRAKRQRKNTGSGLGLSIALELVKKMGGELDIKSQLGKGTAVIIMLPRF</sequence>
<feature type="transmembrane region" description="Helical" evidence="14">
    <location>
        <begin position="7"/>
        <end position="30"/>
    </location>
</feature>
<dbReference type="EC" id="2.7.13.3" evidence="3"/>
<evidence type="ECO:0000256" key="7">
    <source>
        <dbReference type="ARBA" id="ARBA00022692"/>
    </source>
</evidence>
<evidence type="ECO:0000256" key="9">
    <source>
        <dbReference type="ARBA" id="ARBA00022777"/>
    </source>
</evidence>
<dbReference type="PANTHER" id="PTHR45436:SF5">
    <property type="entry name" value="SENSOR HISTIDINE KINASE TRCS"/>
    <property type="match status" value="1"/>
</dbReference>
<dbReference type="SUPFAM" id="SSF47384">
    <property type="entry name" value="Homodimeric domain of signal transducing histidine kinase"/>
    <property type="match status" value="1"/>
</dbReference>
<dbReference type="GO" id="GO:0005524">
    <property type="term" value="F:ATP binding"/>
    <property type="evidence" value="ECO:0007669"/>
    <property type="project" value="UniProtKB-KW"/>
</dbReference>
<dbReference type="InterPro" id="IPR036890">
    <property type="entry name" value="HATPase_C_sf"/>
</dbReference>
<keyword evidence="10" id="KW-0067">ATP-binding</keyword>
<evidence type="ECO:0000256" key="12">
    <source>
        <dbReference type="ARBA" id="ARBA00023012"/>
    </source>
</evidence>
<evidence type="ECO:0000259" key="16">
    <source>
        <dbReference type="PROSITE" id="PS50885"/>
    </source>
</evidence>
<name>A0A7W1XB28_9BACL</name>
<keyword evidence="18" id="KW-1185">Reference proteome</keyword>
<accession>A0A7W1XB28</accession>
<dbReference type="RefSeq" id="WP_160173862.1">
    <property type="nucleotide sequence ID" value="NZ_JACEIP010000015.1"/>
</dbReference>
<keyword evidence="9" id="KW-0418">Kinase</keyword>
<dbReference type="Gene3D" id="1.10.287.130">
    <property type="match status" value="1"/>
</dbReference>
<proteinExistence type="predicted"/>
<gene>
    <name evidence="17" type="ORF">H1164_10920</name>
</gene>
<comment type="subcellular location">
    <subcellularLocation>
        <location evidence="2">Cell membrane</location>
        <topology evidence="2">Multi-pass membrane protein</topology>
    </subcellularLocation>
</comment>
<dbReference type="Proteomes" id="UP000530514">
    <property type="component" value="Unassembled WGS sequence"/>
</dbReference>